<accession>A0ABS9JL45</accession>
<protein>
    <submittedName>
        <fullName evidence="1">Uncharacterized protein</fullName>
    </submittedName>
</protein>
<proteinExistence type="predicted"/>
<dbReference type="Proteomes" id="UP001299012">
    <property type="component" value="Unassembled WGS sequence"/>
</dbReference>
<comment type="caution">
    <text evidence="1">The sequence shown here is derived from an EMBL/GenBank/DDBJ whole genome shotgun (WGS) entry which is preliminary data.</text>
</comment>
<sequence length="70" mass="7780">MPTITVTFYGGPFDGQTEHWPVTETLDRNLSIRPDHDPAALAIYRLRSITLSTPPRADYAYEGAVSATRT</sequence>
<name>A0ABS9JL45_9ACTN</name>
<reference evidence="1 2" key="1">
    <citation type="submission" date="2022-01" db="EMBL/GenBank/DDBJ databases">
        <title>Draft Genome Sequences of Seven Type Strains of the Genus Streptomyces.</title>
        <authorList>
            <person name="Aziz S."/>
            <person name="Coretto E."/>
            <person name="Chronakova A."/>
            <person name="Sproer C."/>
            <person name="Huber K."/>
            <person name="Nouioui I."/>
            <person name="Gross H."/>
        </authorList>
    </citation>
    <scope>NUCLEOTIDE SEQUENCE [LARGE SCALE GENOMIC DNA]</scope>
    <source>
        <strain evidence="1 2">DSM 41685</strain>
    </source>
</reference>
<keyword evidence="2" id="KW-1185">Reference proteome</keyword>
<organism evidence="1 2">
    <name type="scientific">Streptomyces tricolor</name>
    <dbReference type="NCBI Taxonomy" id="68277"/>
    <lineage>
        <taxon>Bacteria</taxon>
        <taxon>Bacillati</taxon>
        <taxon>Actinomycetota</taxon>
        <taxon>Actinomycetes</taxon>
        <taxon>Kitasatosporales</taxon>
        <taxon>Streptomycetaceae</taxon>
        <taxon>Streptomyces</taxon>
        <taxon>Streptomyces violaceoruber group</taxon>
    </lineage>
</organism>
<evidence type="ECO:0000313" key="2">
    <source>
        <dbReference type="Proteomes" id="UP001299012"/>
    </source>
</evidence>
<dbReference type="EMBL" id="JAKKZF010000102">
    <property type="protein sequence ID" value="MCG0066280.1"/>
    <property type="molecule type" value="Genomic_DNA"/>
</dbReference>
<gene>
    <name evidence="1" type="ORF">L0F81_23815</name>
</gene>
<evidence type="ECO:0000313" key="1">
    <source>
        <dbReference type="EMBL" id="MCG0066280.1"/>
    </source>
</evidence>
<dbReference type="RefSeq" id="WP_086699705.1">
    <property type="nucleotide sequence ID" value="NZ_JAKKZF010000102.1"/>
</dbReference>